<dbReference type="CDD" id="cd00082">
    <property type="entry name" value="HisKA"/>
    <property type="match status" value="1"/>
</dbReference>
<evidence type="ECO:0000256" key="8">
    <source>
        <dbReference type="ARBA" id="ARBA00022777"/>
    </source>
</evidence>
<dbReference type="PANTHER" id="PTHR42878">
    <property type="entry name" value="TWO-COMPONENT HISTIDINE KINASE"/>
    <property type="match status" value="1"/>
</dbReference>
<dbReference type="InterPro" id="IPR003594">
    <property type="entry name" value="HATPase_dom"/>
</dbReference>
<dbReference type="InterPro" id="IPR001610">
    <property type="entry name" value="PAC"/>
</dbReference>
<dbReference type="GO" id="GO:0000155">
    <property type="term" value="F:phosphorelay sensor kinase activity"/>
    <property type="evidence" value="ECO:0007669"/>
    <property type="project" value="InterPro"/>
</dbReference>
<dbReference type="RefSeq" id="WP_141608327.1">
    <property type="nucleotide sequence ID" value="NZ_VIGC02000002.1"/>
</dbReference>
<comment type="catalytic activity">
    <reaction evidence="1">
        <text>ATP + protein L-histidine = ADP + protein N-phospho-L-histidine.</text>
        <dbReference type="EC" id="2.7.13.3"/>
    </reaction>
</comment>
<evidence type="ECO:0000313" key="16">
    <source>
        <dbReference type="Proteomes" id="UP000317371"/>
    </source>
</evidence>
<keyword evidence="10" id="KW-1133">Transmembrane helix</keyword>
<evidence type="ECO:0000256" key="11">
    <source>
        <dbReference type="ARBA" id="ARBA00023012"/>
    </source>
</evidence>
<keyword evidence="16" id="KW-1185">Reference proteome</keyword>
<comment type="caution">
    <text evidence="15">The sequence shown here is derived from an EMBL/GenBank/DDBJ whole genome shotgun (WGS) entry which is preliminary data.</text>
</comment>
<dbReference type="PRINTS" id="PR00344">
    <property type="entry name" value="BCTRLSENSOR"/>
</dbReference>
<dbReference type="SUPFAM" id="SSF55785">
    <property type="entry name" value="PYP-like sensor domain (PAS domain)"/>
    <property type="match status" value="2"/>
</dbReference>
<dbReference type="SMART" id="SM00086">
    <property type="entry name" value="PAC"/>
    <property type="match status" value="2"/>
</dbReference>
<evidence type="ECO:0000256" key="5">
    <source>
        <dbReference type="ARBA" id="ARBA00022679"/>
    </source>
</evidence>
<evidence type="ECO:0000256" key="6">
    <source>
        <dbReference type="ARBA" id="ARBA00022692"/>
    </source>
</evidence>
<dbReference type="PANTHER" id="PTHR42878:SF7">
    <property type="entry name" value="SENSOR HISTIDINE KINASE GLRK"/>
    <property type="match status" value="1"/>
</dbReference>
<proteinExistence type="predicted"/>
<dbReference type="FunFam" id="1.10.287.130:FF:000001">
    <property type="entry name" value="Two-component sensor histidine kinase"/>
    <property type="match status" value="1"/>
</dbReference>
<gene>
    <name evidence="15" type="ORF">FKZ61_01630</name>
</gene>
<evidence type="ECO:0000259" key="13">
    <source>
        <dbReference type="PROSITE" id="PS50109"/>
    </source>
</evidence>
<reference evidence="15 16" key="1">
    <citation type="submission" date="2019-06" db="EMBL/GenBank/DDBJ databases">
        <title>Genome sequence of Litorilinea aerophila BAA-2444.</title>
        <authorList>
            <person name="Maclea K.S."/>
            <person name="Maurais E.G."/>
            <person name="Iannazzi L.C."/>
        </authorList>
    </citation>
    <scope>NUCLEOTIDE SEQUENCE [LARGE SCALE GENOMIC DNA]</scope>
    <source>
        <strain evidence="15 16">ATCC BAA-2444</strain>
    </source>
</reference>
<evidence type="ECO:0000256" key="2">
    <source>
        <dbReference type="ARBA" id="ARBA00004141"/>
    </source>
</evidence>
<dbReference type="GO" id="GO:0030295">
    <property type="term" value="F:protein kinase activator activity"/>
    <property type="evidence" value="ECO:0007669"/>
    <property type="project" value="TreeGrafter"/>
</dbReference>
<evidence type="ECO:0000256" key="12">
    <source>
        <dbReference type="ARBA" id="ARBA00023136"/>
    </source>
</evidence>
<accession>A0A540VLG5</accession>
<dbReference type="PROSITE" id="PS50109">
    <property type="entry name" value="HIS_KIN"/>
    <property type="match status" value="1"/>
</dbReference>
<organism evidence="15 16">
    <name type="scientific">Litorilinea aerophila</name>
    <dbReference type="NCBI Taxonomy" id="1204385"/>
    <lineage>
        <taxon>Bacteria</taxon>
        <taxon>Bacillati</taxon>
        <taxon>Chloroflexota</taxon>
        <taxon>Caldilineae</taxon>
        <taxon>Caldilineales</taxon>
        <taxon>Caldilineaceae</taxon>
        <taxon>Litorilinea</taxon>
    </lineage>
</organism>
<sequence>MDMQTIETSGRTAPSPEAKPEKLLYELCLSIDVSLDARAMFAQALAAIQRHLHCSAVAVYLLDSGLGPCRAFCALPESPAENVAVQVVEQFLAGGKGQAASPVAWWASLPRQGETRQGGFYHLLPLEELGWLVLTCPTAPLDAALLQSLAPILRKLAQAGQACLQRERIEAAYSQTLWVRNIYRSLMESIPSIVLAMDAEGRFQVVEGSGLKHHGIVPEELLGRSVFELYSYSDVLEHIRAAFAGETRRVMVRYDHRSYDTIYRPVIQPDGQVHGVICAAHDVSARQDAIDTLTAVLNTVDEGVVTTDEQGVINLVNAQVTHLFDYPAEELVGQPLWILLAPLCRPTQPVTDLQDFLDTKYREDPRYFLDLQGITRGGRVFPVEMRIQPFQLAERRQFTVSIRDITERKEYERLRDDFVSTVSHELRTPLASIMGWTETLLTEHPGPLNDLQHRFLEMVYASSQRLDKLIEELLTVSRIQRGTLRLKVRTFEPQRLVQEVCQSLAPQLASRGLQLIVEDDWPAGHQAEGDPERLEQVLRHLLSNAIKFSQDGQEVRVRSRYLDGAWHLEVQDQGIGVSAEEIPLIFQRFYRGQAARQGEIPGTGLGLYLARAIVEAHGGRLIFQSVPGQGTHVQCHIPVQYSPPQEVPAPSR</sequence>
<dbReference type="Gene3D" id="3.30.565.10">
    <property type="entry name" value="Histidine kinase-like ATPase, C-terminal domain"/>
    <property type="match status" value="1"/>
</dbReference>
<keyword evidence="5" id="KW-0808">Transferase</keyword>
<keyword evidence="8" id="KW-0418">Kinase</keyword>
<dbReference type="CDD" id="cd00075">
    <property type="entry name" value="HATPase"/>
    <property type="match status" value="1"/>
</dbReference>
<dbReference type="EC" id="2.7.13.3" evidence="3"/>
<keyword evidence="4" id="KW-0597">Phosphoprotein</keyword>
<evidence type="ECO:0000256" key="4">
    <source>
        <dbReference type="ARBA" id="ARBA00022553"/>
    </source>
</evidence>
<dbReference type="InterPro" id="IPR050351">
    <property type="entry name" value="BphY/WalK/GraS-like"/>
</dbReference>
<evidence type="ECO:0000256" key="1">
    <source>
        <dbReference type="ARBA" id="ARBA00000085"/>
    </source>
</evidence>
<dbReference type="InParanoid" id="A0A540VLG5"/>
<dbReference type="InterPro" id="IPR004358">
    <property type="entry name" value="Sig_transdc_His_kin-like_C"/>
</dbReference>
<evidence type="ECO:0000256" key="9">
    <source>
        <dbReference type="ARBA" id="ARBA00022840"/>
    </source>
</evidence>
<evidence type="ECO:0000256" key="3">
    <source>
        <dbReference type="ARBA" id="ARBA00012438"/>
    </source>
</evidence>
<dbReference type="Gene3D" id="3.30.450.20">
    <property type="entry name" value="PAS domain"/>
    <property type="match status" value="2"/>
</dbReference>
<keyword evidence="11" id="KW-0902">Two-component regulatory system</keyword>
<dbReference type="GO" id="GO:0000156">
    <property type="term" value="F:phosphorelay response regulator activity"/>
    <property type="evidence" value="ECO:0007669"/>
    <property type="project" value="TreeGrafter"/>
</dbReference>
<dbReference type="SMART" id="SM00387">
    <property type="entry name" value="HATPase_c"/>
    <property type="match status" value="1"/>
</dbReference>
<dbReference type="SUPFAM" id="SSF55874">
    <property type="entry name" value="ATPase domain of HSP90 chaperone/DNA topoisomerase II/histidine kinase"/>
    <property type="match status" value="1"/>
</dbReference>
<dbReference type="NCBIfam" id="TIGR00229">
    <property type="entry name" value="sensory_box"/>
    <property type="match status" value="2"/>
</dbReference>
<dbReference type="SMART" id="SM00091">
    <property type="entry name" value="PAS"/>
    <property type="match status" value="2"/>
</dbReference>
<evidence type="ECO:0000313" key="15">
    <source>
        <dbReference type="EMBL" id="TQE97600.1"/>
    </source>
</evidence>
<feature type="domain" description="PAS" evidence="14">
    <location>
        <begin position="179"/>
        <end position="234"/>
    </location>
</feature>
<comment type="subcellular location">
    <subcellularLocation>
        <location evidence="2">Membrane</location>
        <topology evidence="2">Multi-pass membrane protein</topology>
    </subcellularLocation>
</comment>
<dbReference type="Gene3D" id="1.10.287.130">
    <property type="match status" value="1"/>
</dbReference>
<dbReference type="EMBL" id="VIGC01000002">
    <property type="protein sequence ID" value="TQE97600.1"/>
    <property type="molecule type" value="Genomic_DNA"/>
</dbReference>
<evidence type="ECO:0000256" key="7">
    <source>
        <dbReference type="ARBA" id="ARBA00022741"/>
    </source>
</evidence>
<keyword evidence="12" id="KW-0472">Membrane</keyword>
<feature type="domain" description="Histidine kinase" evidence="13">
    <location>
        <begin position="421"/>
        <end position="641"/>
    </location>
</feature>
<dbReference type="InterPro" id="IPR000014">
    <property type="entry name" value="PAS"/>
</dbReference>
<dbReference type="Pfam" id="PF13426">
    <property type="entry name" value="PAS_9"/>
    <property type="match status" value="1"/>
</dbReference>
<dbReference type="Pfam" id="PF02518">
    <property type="entry name" value="HATPase_c"/>
    <property type="match status" value="1"/>
</dbReference>
<dbReference type="Pfam" id="PF08448">
    <property type="entry name" value="PAS_4"/>
    <property type="match status" value="1"/>
</dbReference>
<dbReference type="AlphaFoldDB" id="A0A540VLG5"/>
<name>A0A540VLG5_9CHLR</name>
<keyword evidence="7" id="KW-0547">Nucleotide-binding</keyword>
<protein>
    <recommendedName>
        <fullName evidence="3">histidine kinase</fullName>
        <ecNumber evidence="3">2.7.13.3</ecNumber>
    </recommendedName>
</protein>
<dbReference type="InterPro" id="IPR036890">
    <property type="entry name" value="HATPase_C_sf"/>
</dbReference>
<keyword evidence="6" id="KW-0812">Transmembrane</keyword>
<keyword evidence="9" id="KW-0067">ATP-binding</keyword>
<dbReference type="InterPro" id="IPR035965">
    <property type="entry name" value="PAS-like_dom_sf"/>
</dbReference>
<dbReference type="GO" id="GO:0016020">
    <property type="term" value="C:membrane"/>
    <property type="evidence" value="ECO:0007669"/>
    <property type="project" value="UniProtKB-SubCell"/>
</dbReference>
<dbReference type="OrthoDB" id="9813151at2"/>
<dbReference type="Proteomes" id="UP000317371">
    <property type="component" value="Unassembled WGS sequence"/>
</dbReference>
<dbReference type="InterPro" id="IPR036097">
    <property type="entry name" value="HisK_dim/P_sf"/>
</dbReference>
<dbReference type="CDD" id="cd00130">
    <property type="entry name" value="PAS"/>
    <property type="match status" value="2"/>
</dbReference>
<evidence type="ECO:0000259" key="14">
    <source>
        <dbReference type="PROSITE" id="PS50112"/>
    </source>
</evidence>
<dbReference type="InterPro" id="IPR003661">
    <property type="entry name" value="HisK_dim/P_dom"/>
</dbReference>
<dbReference type="FunFam" id="3.30.565.10:FF:000006">
    <property type="entry name" value="Sensor histidine kinase WalK"/>
    <property type="match status" value="1"/>
</dbReference>
<dbReference type="SMART" id="SM00388">
    <property type="entry name" value="HisKA"/>
    <property type="match status" value="1"/>
</dbReference>
<dbReference type="SUPFAM" id="SSF47384">
    <property type="entry name" value="Homodimeric domain of signal transducing histidine kinase"/>
    <property type="match status" value="1"/>
</dbReference>
<dbReference type="InterPro" id="IPR013656">
    <property type="entry name" value="PAS_4"/>
</dbReference>
<dbReference type="Pfam" id="PF00512">
    <property type="entry name" value="HisKA"/>
    <property type="match status" value="1"/>
</dbReference>
<dbReference type="GO" id="GO:0007234">
    <property type="term" value="P:osmosensory signaling via phosphorelay pathway"/>
    <property type="evidence" value="ECO:0007669"/>
    <property type="project" value="TreeGrafter"/>
</dbReference>
<dbReference type="InterPro" id="IPR005467">
    <property type="entry name" value="His_kinase_dom"/>
</dbReference>
<evidence type="ECO:0000256" key="10">
    <source>
        <dbReference type="ARBA" id="ARBA00022989"/>
    </source>
</evidence>
<dbReference type="PROSITE" id="PS50112">
    <property type="entry name" value="PAS"/>
    <property type="match status" value="2"/>
</dbReference>
<dbReference type="GO" id="GO:0005524">
    <property type="term" value="F:ATP binding"/>
    <property type="evidence" value="ECO:0007669"/>
    <property type="project" value="UniProtKB-KW"/>
</dbReference>
<feature type="domain" description="PAS" evidence="14">
    <location>
        <begin position="289"/>
        <end position="346"/>
    </location>
</feature>